<proteinExistence type="inferred from homology"/>
<dbReference type="AlphaFoldDB" id="A0A2I0BAJ5"/>
<sequence>MIFSRGKHFFLLRTCLASQSLNSLSSLRFSPPFCFSSSSPATETAPSFKRPFIVDYLVKYVGLSPEQAIKASGSLSQVQSPSDPDAVRQFFKESGFSDGQIKKMVLKSSSVLMADVDTLLKPRMEALKEYEFSESDIIRLVSRVPIFLFCSDTQLKRINFWRKILQTKDLVLKALLRARGLIFIRPDRNVMPKVQFLRNYGFSKDDIAYMVGIQPTLIALGLDRIKSLVKQVEELQIPVGSRAFSNALIACSQLSRATLDSKLNLFRNLGRSEAEIWETILKSPQLLTLSVKKIKENMEFLVNAGYETSYVMERPLLLCYSLEKRLIPRIHVLQFLKSKGLLKKGPSLCTILCFSEKDLMDKLIVPYEDEIPELRQVYVTALAGKFTM</sequence>
<dbReference type="EMBL" id="KZ451900">
    <property type="protein sequence ID" value="PKA64806.1"/>
    <property type="molecule type" value="Genomic_DNA"/>
</dbReference>
<dbReference type="GO" id="GO:0003676">
    <property type="term" value="F:nucleic acid binding"/>
    <property type="evidence" value="ECO:0007669"/>
    <property type="project" value="InterPro"/>
</dbReference>
<dbReference type="PANTHER" id="PTHR13068">
    <property type="entry name" value="CGI-12 PROTEIN-RELATED"/>
    <property type="match status" value="1"/>
</dbReference>
<dbReference type="OrthoDB" id="641315at2759"/>
<dbReference type="InterPro" id="IPR003690">
    <property type="entry name" value="MTERF"/>
</dbReference>
<dbReference type="GO" id="GO:0006353">
    <property type="term" value="P:DNA-templated transcription termination"/>
    <property type="evidence" value="ECO:0007669"/>
    <property type="project" value="UniProtKB-KW"/>
</dbReference>
<evidence type="ECO:0000313" key="4">
    <source>
        <dbReference type="EMBL" id="PKA64806.1"/>
    </source>
</evidence>
<dbReference type="Proteomes" id="UP000236161">
    <property type="component" value="Unassembled WGS sequence"/>
</dbReference>
<name>A0A2I0BAJ5_9ASPA</name>
<keyword evidence="2" id="KW-0806">Transcription termination</keyword>
<dbReference type="PANTHER" id="PTHR13068:SF236">
    <property type="entry name" value="OS02G0749800 PROTEIN"/>
    <property type="match status" value="1"/>
</dbReference>
<keyword evidence="2" id="KW-0804">Transcription</keyword>
<reference evidence="4 5" key="1">
    <citation type="journal article" date="2017" name="Nature">
        <title>The Apostasia genome and the evolution of orchids.</title>
        <authorList>
            <person name="Zhang G.Q."/>
            <person name="Liu K.W."/>
            <person name="Li Z."/>
            <person name="Lohaus R."/>
            <person name="Hsiao Y.Y."/>
            <person name="Niu S.C."/>
            <person name="Wang J.Y."/>
            <person name="Lin Y.C."/>
            <person name="Xu Q."/>
            <person name="Chen L.J."/>
            <person name="Yoshida K."/>
            <person name="Fujiwara S."/>
            <person name="Wang Z.W."/>
            <person name="Zhang Y.Q."/>
            <person name="Mitsuda N."/>
            <person name="Wang M."/>
            <person name="Liu G.H."/>
            <person name="Pecoraro L."/>
            <person name="Huang H.X."/>
            <person name="Xiao X.J."/>
            <person name="Lin M."/>
            <person name="Wu X.Y."/>
            <person name="Wu W.L."/>
            <person name="Chen Y.Y."/>
            <person name="Chang S.B."/>
            <person name="Sakamoto S."/>
            <person name="Ohme-Takagi M."/>
            <person name="Yagi M."/>
            <person name="Zeng S.J."/>
            <person name="Shen C.Y."/>
            <person name="Yeh C.M."/>
            <person name="Luo Y.B."/>
            <person name="Tsai W.C."/>
            <person name="Van de Peer Y."/>
            <person name="Liu Z.J."/>
        </authorList>
    </citation>
    <scope>NUCLEOTIDE SEQUENCE [LARGE SCALE GENOMIC DNA]</scope>
    <source>
        <strain evidence="5">cv. Shenzhen</strain>
        <tissue evidence="4">Stem</tissue>
    </source>
</reference>
<dbReference type="FunFam" id="1.25.70.10:FF:000001">
    <property type="entry name" value="Mitochondrial transcription termination factor-like"/>
    <property type="match status" value="1"/>
</dbReference>
<comment type="similarity">
    <text evidence="1">Belongs to the mTERF family.</text>
</comment>
<evidence type="ECO:0000256" key="1">
    <source>
        <dbReference type="ARBA" id="ARBA00007692"/>
    </source>
</evidence>
<dbReference type="SMART" id="SM00733">
    <property type="entry name" value="Mterf"/>
    <property type="match status" value="5"/>
</dbReference>
<protein>
    <submittedName>
        <fullName evidence="4">Uncharacterized protein</fullName>
    </submittedName>
</protein>
<accession>A0A2I0BAJ5</accession>
<dbReference type="Gene3D" id="1.25.70.10">
    <property type="entry name" value="Transcription termination factor 3, mitochondrial"/>
    <property type="match status" value="1"/>
</dbReference>
<evidence type="ECO:0000256" key="2">
    <source>
        <dbReference type="ARBA" id="ARBA00022472"/>
    </source>
</evidence>
<evidence type="ECO:0000256" key="3">
    <source>
        <dbReference type="ARBA" id="ARBA00022946"/>
    </source>
</evidence>
<organism evidence="4 5">
    <name type="scientific">Apostasia shenzhenica</name>
    <dbReference type="NCBI Taxonomy" id="1088818"/>
    <lineage>
        <taxon>Eukaryota</taxon>
        <taxon>Viridiplantae</taxon>
        <taxon>Streptophyta</taxon>
        <taxon>Embryophyta</taxon>
        <taxon>Tracheophyta</taxon>
        <taxon>Spermatophyta</taxon>
        <taxon>Magnoliopsida</taxon>
        <taxon>Liliopsida</taxon>
        <taxon>Asparagales</taxon>
        <taxon>Orchidaceae</taxon>
        <taxon>Apostasioideae</taxon>
        <taxon>Apostasia</taxon>
    </lineage>
</organism>
<keyword evidence="2" id="KW-0805">Transcription regulation</keyword>
<keyword evidence="3" id="KW-0809">Transit peptide</keyword>
<dbReference type="Pfam" id="PF02536">
    <property type="entry name" value="mTERF"/>
    <property type="match status" value="2"/>
</dbReference>
<evidence type="ECO:0000313" key="5">
    <source>
        <dbReference type="Proteomes" id="UP000236161"/>
    </source>
</evidence>
<dbReference type="InterPro" id="IPR038538">
    <property type="entry name" value="MTERF_sf"/>
</dbReference>
<keyword evidence="5" id="KW-1185">Reference proteome</keyword>
<gene>
    <name evidence="4" type="ORF">AXF42_Ash016837</name>
</gene>